<dbReference type="PANTHER" id="PTHR11360">
    <property type="entry name" value="MONOCARBOXYLATE TRANSPORTER"/>
    <property type="match status" value="1"/>
</dbReference>
<proteinExistence type="predicted"/>
<feature type="transmembrane region" description="Helical" evidence="4">
    <location>
        <begin position="114"/>
        <end position="139"/>
    </location>
</feature>
<keyword evidence="1 4" id="KW-0812">Transmembrane</keyword>
<dbReference type="AlphaFoldDB" id="A0A933RZX1"/>
<name>A0A933RZX1_RHOPL</name>
<feature type="transmembrane region" description="Helical" evidence="4">
    <location>
        <begin position="151"/>
        <end position="172"/>
    </location>
</feature>
<dbReference type="CDD" id="cd17355">
    <property type="entry name" value="MFS_YcxA_like"/>
    <property type="match status" value="1"/>
</dbReference>
<evidence type="ECO:0000256" key="2">
    <source>
        <dbReference type="ARBA" id="ARBA00022989"/>
    </source>
</evidence>
<accession>A0A933RZX1</accession>
<protein>
    <submittedName>
        <fullName evidence="6">MFS transporter</fullName>
    </submittedName>
</protein>
<feature type="transmembrane region" description="Helical" evidence="4">
    <location>
        <begin position="178"/>
        <end position="198"/>
    </location>
</feature>
<dbReference type="GO" id="GO:0022857">
    <property type="term" value="F:transmembrane transporter activity"/>
    <property type="evidence" value="ECO:0007669"/>
    <property type="project" value="InterPro"/>
</dbReference>
<reference evidence="6" key="1">
    <citation type="submission" date="2020-07" db="EMBL/GenBank/DDBJ databases">
        <title>Huge and variable diversity of episymbiotic CPR bacteria and DPANN archaea in groundwater ecosystems.</title>
        <authorList>
            <person name="He C.Y."/>
            <person name="Keren R."/>
            <person name="Whittaker M."/>
            <person name="Farag I.F."/>
            <person name="Doudna J."/>
            <person name="Cate J.H.D."/>
            <person name="Banfield J.F."/>
        </authorList>
    </citation>
    <scope>NUCLEOTIDE SEQUENCE</scope>
    <source>
        <strain evidence="6">NC_groundwater_1818_Pr3_B-0.1um_66_35</strain>
    </source>
</reference>
<dbReference type="Proteomes" id="UP000782519">
    <property type="component" value="Unassembled WGS sequence"/>
</dbReference>
<evidence type="ECO:0000256" key="3">
    <source>
        <dbReference type="ARBA" id="ARBA00023136"/>
    </source>
</evidence>
<feature type="transmembrane region" description="Helical" evidence="4">
    <location>
        <begin position="63"/>
        <end position="82"/>
    </location>
</feature>
<evidence type="ECO:0000256" key="1">
    <source>
        <dbReference type="ARBA" id="ARBA00022692"/>
    </source>
</evidence>
<dbReference type="EMBL" id="JACRJB010000052">
    <property type="protein sequence ID" value="MBI5131190.1"/>
    <property type="molecule type" value="Genomic_DNA"/>
</dbReference>
<feature type="transmembrane region" description="Helical" evidence="4">
    <location>
        <begin position="272"/>
        <end position="293"/>
    </location>
</feature>
<feature type="transmembrane region" description="Helical" evidence="4">
    <location>
        <begin position="394"/>
        <end position="413"/>
    </location>
</feature>
<evidence type="ECO:0000259" key="5">
    <source>
        <dbReference type="PROSITE" id="PS50850"/>
    </source>
</evidence>
<gene>
    <name evidence="6" type="ORF">HZA66_17250</name>
</gene>
<dbReference type="InterPro" id="IPR050327">
    <property type="entry name" value="Proton-linked_MCT"/>
</dbReference>
<dbReference type="Pfam" id="PF07690">
    <property type="entry name" value="MFS_1"/>
    <property type="match status" value="1"/>
</dbReference>
<feature type="transmembrane region" description="Helical" evidence="4">
    <location>
        <begin position="323"/>
        <end position="346"/>
    </location>
</feature>
<comment type="caution">
    <text evidence="6">The sequence shown here is derived from an EMBL/GenBank/DDBJ whole genome shotgun (WGS) entry which is preliminary data.</text>
</comment>
<dbReference type="PROSITE" id="PS50850">
    <property type="entry name" value="MFS"/>
    <property type="match status" value="1"/>
</dbReference>
<feature type="transmembrane region" description="Helical" evidence="4">
    <location>
        <begin position="89"/>
        <end position="108"/>
    </location>
</feature>
<dbReference type="SUPFAM" id="SSF103473">
    <property type="entry name" value="MFS general substrate transporter"/>
    <property type="match status" value="1"/>
</dbReference>
<feature type="domain" description="Major facilitator superfamily (MFS) profile" evidence="5">
    <location>
        <begin position="21"/>
        <end position="414"/>
    </location>
</feature>
<dbReference type="PANTHER" id="PTHR11360:SF284">
    <property type="entry name" value="EG:103B4.3 PROTEIN-RELATED"/>
    <property type="match status" value="1"/>
</dbReference>
<keyword evidence="2 4" id="KW-1133">Transmembrane helix</keyword>
<dbReference type="InterPro" id="IPR036259">
    <property type="entry name" value="MFS_trans_sf"/>
</dbReference>
<evidence type="ECO:0000256" key="4">
    <source>
        <dbReference type="SAM" id="Phobius"/>
    </source>
</evidence>
<feature type="transmembrane region" description="Helical" evidence="4">
    <location>
        <begin position="234"/>
        <end position="260"/>
    </location>
</feature>
<dbReference type="InterPro" id="IPR011701">
    <property type="entry name" value="MFS"/>
</dbReference>
<dbReference type="Gene3D" id="1.20.1250.20">
    <property type="entry name" value="MFS general substrate transporter like domains"/>
    <property type="match status" value="1"/>
</dbReference>
<feature type="transmembrane region" description="Helical" evidence="4">
    <location>
        <begin position="300"/>
        <end position="317"/>
    </location>
</feature>
<evidence type="ECO:0000313" key="6">
    <source>
        <dbReference type="EMBL" id="MBI5131190.1"/>
    </source>
</evidence>
<keyword evidence="3 4" id="KW-0472">Membrane</keyword>
<sequence>MEPMFSGKDRPLDQRAPQRTGLAVLGVCFVLSLLGRGLGESFTVFLLPISQSFGWDRAEVVSIYSLTALCSGLASPFVGRLFDRSGPRLVYMLGLLLLGGAFLAAAIAQQLWQLQIAVGLCVGLGIALTGNVPNSILLGRWFGPRLPTAMAIVYSATGVGVLLMLPIAQVLIERSGWRGAYELFGAAMLLMLVPLLMLPWRSFAAGSPGVTRAATLEPPDDGWVLRDAVRHHAFWALFATFFFTAIGMYAIAAQVVAYLVDAGFPPLQAATAWGFSGVVLVVGMLGVSWLDGVIGRRPSILFSYAISIAGIGMLWLLKWSPNYALLTGFVLCFGSMIGSRGPLITATAMRVFRGKQVGLIYGTIAIGSGLGSAFGSWCGGLIHDLSGSYDPVLGFALVSVVLGMIPFLMVPALRER</sequence>
<evidence type="ECO:0000313" key="7">
    <source>
        <dbReference type="Proteomes" id="UP000782519"/>
    </source>
</evidence>
<feature type="transmembrane region" description="Helical" evidence="4">
    <location>
        <begin position="358"/>
        <end position="382"/>
    </location>
</feature>
<organism evidence="6 7">
    <name type="scientific">Rhodopseudomonas palustris</name>
    <dbReference type="NCBI Taxonomy" id="1076"/>
    <lineage>
        <taxon>Bacteria</taxon>
        <taxon>Pseudomonadati</taxon>
        <taxon>Pseudomonadota</taxon>
        <taxon>Alphaproteobacteria</taxon>
        <taxon>Hyphomicrobiales</taxon>
        <taxon>Nitrobacteraceae</taxon>
        <taxon>Rhodopseudomonas</taxon>
    </lineage>
</organism>
<dbReference type="InterPro" id="IPR020846">
    <property type="entry name" value="MFS_dom"/>
</dbReference>